<gene>
    <name evidence="2" type="ORF">DGYR_LOCUS2212</name>
</gene>
<comment type="caution">
    <text evidence="2">The sequence shown here is derived from an EMBL/GenBank/DDBJ whole genome shotgun (WGS) entry which is preliminary data.</text>
</comment>
<accession>A0A7I8VBW0</accession>
<proteinExistence type="predicted"/>
<sequence>MRKLICLLCCLQTARSAFDVRVECWAIGRFLRRYSTPVFRLNDFGTVKFVFDVPKVKQSCYHKIQFELTSNVSEVESIAFRWTKCVRMVNCIANWTVDEISDGYSNRPWHVTMQHYLHPDVSNIEWTFHAYSEGIENIERGESESFNIERKVSERKENILSSTDVLFTPRKSDLGNIEPFIYFDVSFLTVSLSNEPFLSFEFLGTNISEVLKISLDDEFCGCDVENVEGLALYSCQAGRRIVGDTTDLLRVVGKSCVTDGISVNYTFTTF</sequence>
<feature type="chain" id="PRO_5029640159" evidence="1">
    <location>
        <begin position="17"/>
        <end position="270"/>
    </location>
</feature>
<dbReference type="AlphaFoldDB" id="A0A7I8VBW0"/>
<evidence type="ECO:0000313" key="3">
    <source>
        <dbReference type="Proteomes" id="UP000549394"/>
    </source>
</evidence>
<evidence type="ECO:0000313" key="2">
    <source>
        <dbReference type="EMBL" id="CAD5113177.1"/>
    </source>
</evidence>
<protein>
    <submittedName>
        <fullName evidence="2">Uncharacterized protein</fullName>
    </submittedName>
</protein>
<dbReference type="EMBL" id="CAJFCJ010000003">
    <property type="protein sequence ID" value="CAD5113177.1"/>
    <property type="molecule type" value="Genomic_DNA"/>
</dbReference>
<keyword evidence="3" id="KW-1185">Reference proteome</keyword>
<keyword evidence="1" id="KW-0732">Signal</keyword>
<evidence type="ECO:0000256" key="1">
    <source>
        <dbReference type="SAM" id="SignalP"/>
    </source>
</evidence>
<dbReference type="Proteomes" id="UP000549394">
    <property type="component" value="Unassembled WGS sequence"/>
</dbReference>
<name>A0A7I8VBW0_9ANNE</name>
<feature type="signal peptide" evidence="1">
    <location>
        <begin position="1"/>
        <end position="16"/>
    </location>
</feature>
<organism evidence="2 3">
    <name type="scientific">Dimorphilus gyrociliatus</name>
    <dbReference type="NCBI Taxonomy" id="2664684"/>
    <lineage>
        <taxon>Eukaryota</taxon>
        <taxon>Metazoa</taxon>
        <taxon>Spiralia</taxon>
        <taxon>Lophotrochozoa</taxon>
        <taxon>Annelida</taxon>
        <taxon>Polychaeta</taxon>
        <taxon>Polychaeta incertae sedis</taxon>
        <taxon>Dinophilidae</taxon>
        <taxon>Dimorphilus</taxon>
    </lineage>
</organism>
<reference evidence="2 3" key="1">
    <citation type="submission" date="2020-08" db="EMBL/GenBank/DDBJ databases">
        <authorList>
            <person name="Hejnol A."/>
        </authorList>
    </citation>
    <scope>NUCLEOTIDE SEQUENCE [LARGE SCALE GENOMIC DNA]</scope>
</reference>